<keyword evidence="8" id="KW-0677">Repeat</keyword>
<evidence type="ECO:0000256" key="9">
    <source>
        <dbReference type="ARBA" id="ARBA00022771"/>
    </source>
</evidence>
<evidence type="ECO:0000256" key="1">
    <source>
        <dbReference type="ARBA" id="ARBA00000900"/>
    </source>
</evidence>
<evidence type="ECO:0000313" key="20">
    <source>
        <dbReference type="Proteomes" id="UP000645828"/>
    </source>
</evidence>
<evidence type="ECO:0000256" key="12">
    <source>
        <dbReference type="ARBA" id="ARBA00022843"/>
    </source>
</evidence>
<dbReference type="UniPathway" id="UPA00143"/>
<evidence type="ECO:0000256" key="16">
    <source>
        <dbReference type="SAM" id="SignalP"/>
    </source>
</evidence>
<dbReference type="AlphaFoldDB" id="A0A811YI83"/>
<feature type="compositionally biased region" description="Polar residues" evidence="15">
    <location>
        <begin position="522"/>
        <end position="546"/>
    </location>
</feature>
<keyword evidence="5 14" id="KW-0728">SH3 domain</keyword>
<feature type="region of interest" description="Disordered" evidence="15">
    <location>
        <begin position="119"/>
        <end position="170"/>
    </location>
</feature>
<feature type="domain" description="SH3" evidence="17">
    <location>
        <begin position="740"/>
        <end position="799"/>
    </location>
</feature>
<feature type="signal peptide" evidence="16">
    <location>
        <begin position="1"/>
        <end position="17"/>
    </location>
</feature>
<dbReference type="InterPro" id="IPR028502">
    <property type="entry name" value="SH3RF3_RING-HC_Zfn"/>
</dbReference>
<dbReference type="GO" id="GO:0061630">
    <property type="term" value="F:ubiquitin protein ligase activity"/>
    <property type="evidence" value="ECO:0007669"/>
    <property type="project" value="UniProtKB-EC"/>
</dbReference>
<feature type="compositionally biased region" description="Low complexity" evidence="15">
    <location>
        <begin position="475"/>
        <end position="490"/>
    </location>
</feature>
<evidence type="ECO:0000256" key="2">
    <source>
        <dbReference type="ARBA" id="ARBA00004906"/>
    </source>
</evidence>
<evidence type="ECO:0000256" key="10">
    <source>
        <dbReference type="ARBA" id="ARBA00022786"/>
    </source>
</evidence>
<evidence type="ECO:0000256" key="15">
    <source>
        <dbReference type="SAM" id="MobiDB-lite"/>
    </source>
</evidence>
<comment type="pathway">
    <text evidence="2">Protein modification; protein ubiquitination.</text>
</comment>
<dbReference type="InterPro" id="IPR036028">
    <property type="entry name" value="SH3-like_dom_sf"/>
</dbReference>
<feature type="domain" description="SH3" evidence="17">
    <location>
        <begin position="377"/>
        <end position="438"/>
    </location>
</feature>
<organism evidence="19 20">
    <name type="scientific">Nyctereutes procyonoides</name>
    <name type="common">Raccoon dog</name>
    <name type="synonym">Canis procyonoides</name>
    <dbReference type="NCBI Taxonomy" id="34880"/>
    <lineage>
        <taxon>Eukaryota</taxon>
        <taxon>Metazoa</taxon>
        <taxon>Chordata</taxon>
        <taxon>Craniata</taxon>
        <taxon>Vertebrata</taxon>
        <taxon>Euteleostomi</taxon>
        <taxon>Mammalia</taxon>
        <taxon>Eutheria</taxon>
        <taxon>Laurasiatheria</taxon>
        <taxon>Carnivora</taxon>
        <taxon>Caniformia</taxon>
        <taxon>Canidae</taxon>
        <taxon>Nyctereutes</taxon>
    </lineage>
</organism>
<feature type="compositionally biased region" description="Gly residues" evidence="15">
    <location>
        <begin position="156"/>
        <end position="169"/>
    </location>
</feature>
<keyword evidence="20" id="KW-1185">Reference proteome</keyword>
<name>A0A811YI83_NYCPR</name>
<dbReference type="GO" id="GO:0008270">
    <property type="term" value="F:zinc ion binding"/>
    <property type="evidence" value="ECO:0007669"/>
    <property type="project" value="UniProtKB-KW"/>
</dbReference>
<dbReference type="PROSITE" id="PS00518">
    <property type="entry name" value="ZF_RING_1"/>
    <property type="match status" value="1"/>
</dbReference>
<keyword evidence="6" id="KW-0808">Transferase</keyword>
<reference evidence="19" key="1">
    <citation type="submission" date="2020-12" db="EMBL/GenBank/DDBJ databases">
        <authorList>
            <consortium name="Molecular Ecology Group"/>
        </authorList>
    </citation>
    <scope>NUCLEOTIDE SEQUENCE</scope>
    <source>
        <strain evidence="19">TBG_1078</strain>
    </source>
</reference>
<dbReference type="PROSITE" id="PS50002">
    <property type="entry name" value="SH3"/>
    <property type="match status" value="2"/>
</dbReference>
<dbReference type="Gene3D" id="2.30.30.40">
    <property type="entry name" value="SH3 Domains"/>
    <property type="match status" value="3"/>
</dbReference>
<dbReference type="FunFam" id="2.30.30.40:FF:000091">
    <property type="entry name" value="Putative E3 ubiquitin-protein ligase SH3RF1"/>
    <property type="match status" value="1"/>
</dbReference>
<feature type="compositionally biased region" description="Pro residues" evidence="15">
    <location>
        <begin position="128"/>
        <end position="140"/>
    </location>
</feature>
<dbReference type="InterPro" id="IPR001452">
    <property type="entry name" value="SH3_domain"/>
</dbReference>
<dbReference type="SMART" id="SM00184">
    <property type="entry name" value="RING"/>
    <property type="match status" value="1"/>
</dbReference>
<evidence type="ECO:0000256" key="6">
    <source>
        <dbReference type="ARBA" id="ARBA00022679"/>
    </source>
</evidence>
<feature type="chain" id="PRO_5032819019" description="RING-type E3 ubiquitin transferase" evidence="16">
    <location>
        <begin position="18"/>
        <end position="799"/>
    </location>
</feature>
<feature type="compositionally biased region" description="Low complexity" evidence="15">
    <location>
        <begin position="612"/>
        <end position="622"/>
    </location>
</feature>
<evidence type="ECO:0000256" key="7">
    <source>
        <dbReference type="ARBA" id="ARBA00022723"/>
    </source>
</evidence>
<keyword evidence="10" id="KW-0833">Ubl conjugation pathway</keyword>
<dbReference type="PROSITE" id="PS50089">
    <property type="entry name" value="ZF_RING_2"/>
    <property type="match status" value="1"/>
</dbReference>
<evidence type="ECO:0000256" key="4">
    <source>
        <dbReference type="ARBA" id="ARBA00012483"/>
    </source>
</evidence>
<feature type="region of interest" description="Disordered" evidence="15">
    <location>
        <begin position="18"/>
        <end position="39"/>
    </location>
</feature>
<feature type="compositionally biased region" description="Basic and acidic residues" evidence="15">
    <location>
        <begin position="624"/>
        <end position="637"/>
    </location>
</feature>
<dbReference type="InterPro" id="IPR001841">
    <property type="entry name" value="Znf_RING"/>
</dbReference>
<evidence type="ECO:0000259" key="17">
    <source>
        <dbReference type="PROSITE" id="PS50002"/>
    </source>
</evidence>
<dbReference type="PANTHER" id="PTHR14167:SF62">
    <property type="entry name" value="E3 UBIQUITIN-PROTEIN LIGASE SH3RF3"/>
    <property type="match status" value="1"/>
</dbReference>
<evidence type="ECO:0000313" key="19">
    <source>
        <dbReference type="EMBL" id="CAD7677250.1"/>
    </source>
</evidence>
<dbReference type="Proteomes" id="UP000645828">
    <property type="component" value="Unassembled WGS sequence"/>
</dbReference>
<evidence type="ECO:0000256" key="14">
    <source>
        <dbReference type="PROSITE-ProRule" id="PRU00192"/>
    </source>
</evidence>
<dbReference type="PANTHER" id="PTHR14167">
    <property type="entry name" value="SH3 DOMAIN-CONTAINING"/>
    <property type="match status" value="1"/>
</dbReference>
<comment type="caution">
    <text evidence="19">The sequence shown here is derived from an EMBL/GenBank/DDBJ whole genome shotgun (WGS) entry which is preliminary data.</text>
</comment>
<keyword evidence="9 13" id="KW-0863">Zinc-finger</keyword>
<accession>A0A811YI83</accession>
<dbReference type="CDD" id="cd16750">
    <property type="entry name" value="RING-HC_SH3RF3"/>
    <property type="match status" value="1"/>
</dbReference>
<dbReference type="EMBL" id="CAJHUB010000678">
    <property type="protein sequence ID" value="CAD7677250.1"/>
    <property type="molecule type" value="Genomic_DNA"/>
</dbReference>
<keyword evidence="16" id="KW-0732">Signal</keyword>
<evidence type="ECO:0000256" key="5">
    <source>
        <dbReference type="ARBA" id="ARBA00022443"/>
    </source>
</evidence>
<dbReference type="Gene3D" id="3.30.40.10">
    <property type="entry name" value="Zinc/RING finger domain, C3HC4 (zinc finger)"/>
    <property type="match status" value="1"/>
</dbReference>
<dbReference type="SUPFAM" id="SSF50044">
    <property type="entry name" value="SH3-domain"/>
    <property type="match status" value="3"/>
</dbReference>
<evidence type="ECO:0000256" key="11">
    <source>
        <dbReference type="ARBA" id="ARBA00022833"/>
    </source>
</evidence>
<dbReference type="SMART" id="SM00326">
    <property type="entry name" value="SH3"/>
    <property type="match status" value="3"/>
</dbReference>
<dbReference type="InterPro" id="IPR035612">
    <property type="entry name" value="SH3RF3_SH3_3"/>
</dbReference>
<dbReference type="CDD" id="cd11925">
    <property type="entry name" value="SH3_SH3RF3_3"/>
    <property type="match status" value="1"/>
</dbReference>
<protein>
    <recommendedName>
        <fullName evidence="4">RING-type E3 ubiquitin transferase</fullName>
        <ecNumber evidence="4">2.3.2.27</ecNumber>
    </recommendedName>
</protein>
<keyword evidence="12" id="KW-0832">Ubl conjugation</keyword>
<feature type="region of interest" description="Disordered" evidence="15">
    <location>
        <begin position="601"/>
        <end position="670"/>
    </location>
</feature>
<dbReference type="InterPro" id="IPR050384">
    <property type="entry name" value="Endophilin_SH3RF"/>
</dbReference>
<keyword evidence="7" id="KW-0479">Metal-binding</keyword>
<dbReference type="SUPFAM" id="SSF57850">
    <property type="entry name" value="RING/U-box"/>
    <property type="match status" value="1"/>
</dbReference>
<proteinExistence type="inferred from homology"/>
<dbReference type="FunFam" id="3.30.40.10:FF:000077">
    <property type="entry name" value="E3 ubiquitin-protein ligase SH3RF1 isoform X1"/>
    <property type="match status" value="1"/>
</dbReference>
<gene>
    <name evidence="19" type="ORF">NYPRO_LOCUS10046</name>
</gene>
<evidence type="ECO:0000256" key="8">
    <source>
        <dbReference type="ARBA" id="ARBA00022737"/>
    </source>
</evidence>
<keyword evidence="11" id="KW-0862">Zinc</keyword>
<dbReference type="FunFam" id="2.30.30.40:FF:000001">
    <property type="entry name" value="Sorbin and SH3 domain-containing protein 1 isoform 2"/>
    <property type="match status" value="1"/>
</dbReference>
<evidence type="ECO:0000256" key="3">
    <source>
        <dbReference type="ARBA" id="ARBA00008649"/>
    </source>
</evidence>
<dbReference type="InterPro" id="IPR027370">
    <property type="entry name" value="Znf-RING_euk"/>
</dbReference>
<dbReference type="Pfam" id="PF14604">
    <property type="entry name" value="SH3_9"/>
    <property type="match status" value="2"/>
</dbReference>
<feature type="region of interest" description="Disordered" evidence="15">
    <location>
        <begin position="349"/>
        <end position="371"/>
    </location>
</feature>
<feature type="compositionally biased region" description="Low complexity" evidence="15">
    <location>
        <begin position="356"/>
        <end position="366"/>
    </location>
</feature>
<feature type="domain" description="RING-type" evidence="18">
    <location>
        <begin position="51"/>
        <end position="92"/>
    </location>
</feature>
<sequence length="799" mass="82422">MLLGASWLCASKAAAAAAQSEGDDDRPGERRRRRAAGEDMDESSLLDLLECSVCLERLDTTAKVLPCQHTFCRRCLESIVCSRHELRCPECRILVGCGVDELPANILLVRLLDGIRQRPRAGAGASPSPSPSPGGSPPARPGAGPGPGSGAASALAGGGGGGGGGGGAAGSAPGSPVFLPAGAGNATASLRELATSRSAPVAKGDVIILRRKVDEHWYHGELHGAHGFLPASYIQCLNDSAKQLMEMDKACPAAVSGCHALVPSDPGTAASVALGPSASSTGAVSAFQRRADSKKNAKKRHSFTALSVTHKSSQATSHRHSMEISAPVLISSSDPRAAARIGDLAHLSCSAPTQDSSSSAGPASAAEQQGTAPKVQLPLNVYLALYAYKPQKNDELELRKGEMYRVLEKCQDGWFKGTSLRTGLSGVFPGNYVTPVSRAPVGGAGPPRNNVVGGSPLAKGMATTIHPGGGSLSSPATATRPALPLTTPQAQHQAASPPTGSCLRHTAQPATSQARGTVPTAAHSSAQAQDRPTATVSPLRTQNSPSRLPAASLRPHSMVSPQHLHQPPVQTILGAQCPRAAIPLTSAASAVTPPNVSAANLNGEAGVGPGSGLSSSSPTNTGCKPDEKKNEKKEKKSGLLKLLAGASTKKKSRSPPSISPTHEAQVAADTSLQGAVGPEVSSLSMHGRAGSCPIESEMQGAVGMEPLHRKAGSLDLNFSSSPSRQAPLSMAAIRPEPKPLSRERYRVVVSYPPQSEAEIELKEGDIVFVHKKREDGWYKGTLQRNGRTGLFPGSFVESF</sequence>
<dbReference type="EC" id="2.3.2.27" evidence="4"/>
<comment type="similarity">
    <text evidence="3">Belongs to the SH3RF family.</text>
</comment>
<dbReference type="GO" id="GO:0016567">
    <property type="term" value="P:protein ubiquitination"/>
    <property type="evidence" value="ECO:0007669"/>
    <property type="project" value="UniProtKB-UniPathway"/>
</dbReference>
<dbReference type="InterPro" id="IPR017907">
    <property type="entry name" value="Znf_RING_CS"/>
</dbReference>
<feature type="region of interest" description="Disordered" evidence="15">
    <location>
        <begin position="462"/>
        <end position="563"/>
    </location>
</feature>
<dbReference type="InterPro" id="IPR035816">
    <property type="entry name" value="SH3RF1/SH3RF3_SH3_4"/>
</dbReference>
<dbReference type="InterPro" id="IPR013083">
    <property type="entry name" value="Znf_RING/FYVE/PHD"/>
</dbReference>
<evidence type="ECO:0000256" key="13">
    <source>
        <dbReference type="PROSITE-ProRule" id="PRU00175"/>
    </source>
</evidence>
<comment type="catalytic activity">
    <reaction evidence="1">
        <text>S-ubiquitinyl-[E2 ubiquitin-conjugating enzyme]-L-cysteine + [acceptor protein]-L-lysine = [E2 ubiquitin-conjugating enzyme]-L-cysteine + N(6)-ubiquitinyl-[acceptor protein]-L-lysine.</text>
        <dbReference type="EC" id="2.3.2.27"/>
    </reaction>
</comment>
<dbReference type="CDD" id="cd11785">
    <property type="entry name" value="SH3_SH3RF_C"/>
    <property type="match status" value="1"/>
</dbReference>
<dbReference type="Pfam" id="PF13445">
    <property type="entry name" value="zf-RING_UBOX"/>
    <property type="match status" value="1"/>
</dbReference>
<evidence type="ECO:0000259" key="18">
    <source>
        <dbReference type="PROSITE" id="PS50089"/>
    </source>
</evidence>